<dbReference type="InterPro" id="IPR019734">
    <property type="entry name" value="TPR_rpt"/>
</dbReference>
<dbReference type="AlphaFoldDB" id="A0A1T4RTY7"/>
<gene>
    <name evidence="4" type="ORF">SAMN02745202_02420</name>
</gene>
<dbReference type="Gene3D" id="1.25.40.10">
    <property type="entry name" value="Tetratricopeptide repeat domain"/>
    <property type="match status" value="5"/>
</dbReference>
<dbReference type="Proteomes" id="UP000190065">
    <property type="component" value="Unassembled WGS sequence"/>
</dbReference>
<feature type="chain" id="PRO_5010566421" evidence="3">
    <location>
        <begin position="24"/>
        <end position="994"/>
    </location>
</feature>
<feature type="compositionally biased region" description="Polar residues" evidence="2">
    <location>
        <begin position="448"/>
        <end position="458"/>
    </location>
</feature>
<name>A0A1T4RTY7_9BACT</name>
<keyword evidence="3" id="KW-0732">Signal</keyword>
<evidence type="ECO:0000256" key="1">
    <source>
        <dbReference type="PROSITE-ProRule" id="PRU00339"/>
    </source>
</evidence>
<protein>
    <submittedName>
        <fullName evidence="4">Tetratricopeptide repeat-containing protein</fullName>
    </submittedName>
</protein>
<proteinExistence type="predicted"/>
<evidence type="ECO:0000256" key="2">
    <source>
        <dbReference type="SAM" id="MobiDB-lite"/>
    </source>
</evidence>
<dbReference type="InterPro" id="IPR011990">
    <property type="entry name" value="TPR-like_helical_dom_sf"/>
</dbReference>
<evidence type="ECO:0000313" key="5">
    <source>
        <dbReference type="Proteomes" id="UP000190065"/>
    </source>
</evidence>
<dbReference type="Pfam" id="PF00515">
    <property type="entry name" value="TPR_1"/>
    <property type="match status" value="1"/>
</dbReference>
<dbReference type="RefSeq" id="WP_078805869.1">
    <property type="nucleotide sequence ID" value="NZ_FUXK01000039.1"/>
</dbReference>
<feature type="compositionally biased region" description="Basic and acidic residues" evidence="2">
    <location>
        <begin position="957"/>
        <end position="973"/>
    </location>
</feature>
<evidence type="ECO:0000313" key="4">
    <source>
        <dbReference type="EMBL" id="SKA19218.1"/>
    </source>
</evidence>
<dbReference type="SMART" id="SM00028">
    <property type="entry name" value="TPR"/>
    <property type="match status" value="4"/>
</dbReference>
<accession>A0A1T4RTY7</accession>
<feature type="signal peptide" evidence="3">
    <location>
        <begin position="1"/>
        <end position="23"/>
    </location>
</feature>
<reference evidence="4 5" key="1">
    <citation type="submission" date="2017-02" db="EMBL/GenBank/DDBJ databases">
        <authorList>
            <person name="Peterson S.W."/>
        </authorList>
    </citation>
    <scope>NUCLEOTIDE SEQUENCE [LARGE SCALE GENOMIC DNA]</scope>
    <source>
        <strain evidence="4 5">ATCC 43324</strain>
    </source>
</reference>
<feature type="region of interest" description="Disordered" evidence="2">
    <location>
        <begin position="952"/>
        <end position="982"/>
    </location>
</feature>
<feature type="region of interest" description="Disordered" evidence="2">
    <location>
        <begin position="444"/>
        <end position="464"/>
    </location>
</feature>
<dbReference type="STRING" id="28136.SAMN02745202_02420"/>
<dbReference type="Pfam" id="PF13181">
    <property type="entry name" value="TPR_8"/>
    <property type="match status" value="1"/>
</dbReference>
<sequence>MNAKFATISACFAMLLLSNCATKRNTLATRWWQSFHTKYNVYYNASVAYIDASLEKENGNHDHFTEQLPLYTIGNKESRAIGQANYDLAIAKCEKAIRLHSIKRHPVWDKNRRKTPEDIEWLNRREYNPTMWKVWLLMGRAQFFKGDFENAISTFAYMSRLYATQPAIYQRAQAWLAKSYIEAGWRYDAEEVLRNMARDSMHWQAQKEWDYTYADYYLHTGDTQQAIVYLQRVIQHEMRRKQKAREWFLLGQLLTQQKQPAQAYEAFKKVIALNPSYELSFHARIAMTEVMAPGNQQKMIAKLHRMARNENNQAYLDQVFYALGNIYLAQRDTLRAIEAYEQDNERATRQGIEKGVLLLKLGNLYWDKERFGDAKRCYDQAIGLLDRDRKDYDRLALRQQQLERLVPFTDEVALQDSLQRLSKMSDAQRNAIIKRMIAALKQKERRATQPQNDNTATDFAQPMPTPGAGSNTWYFYNPVLVARGIEQFQRTWGHRKNEDNWQRENKTVVNMDDIVAVPNDTLNDKTEKDIVQQHQAPDSLDNDPHQPAYYLKQIPHTPAQLQASKEKLSQALFHSGLLFNDLLDRPDLSQRYLLRLLHEFPSFAQRDEVYHRLYLIYMRQQQPSLAQHYLQRLEQEYPQSETARQLRSPHYAEDARRGEQIEDSLYTAAYEAFKHDDEQRVDQLFETAQKRFPKGNNHDKFLMISALNQLHQGHLSTALQRLNTLLSAHPNSPLITMAGMIINGIQAGKTPHNDRFDLENVWQRRSEVLNDSDALHQVKFSNERQTPFLYVMVYAPDAVNENQLLFELAKYNFTNYLVRNFDIKIERREGVHQMAVGGFQNYDEALQYARAVHQQAAIQSLSKQARSVIISQENEALIGHPFSYRDYEKFYQQHFAPLKISTLQLLTEPVKTVTKQPEKPTTAEDIDRELDRIIKEDGSEYPIDSTDWNIKRTKTAQKVDAKTSKKAKPEKPKPPVKTVKPLDLDDEYYDLEGF</sequence>
<dbReference type="EMBL" id="FUXK01000039">
    <property type="protein sequence ID" value="SKA19218.1"/>
    <property type="molecule type" value="Genomic_DNA"/>
</dbReference>
<dbReference type="SUPFAM" id="SSF48452">
    <property type="entry name" value="TPR-like"/>
    <property type="match status" value="2"/>
</dbReference>
<feature type="repeat" description="TPR" evidence="1">
    <location>
        <begin position="244"/>
        <end position="277"/>
    </location>
</feature>
<keyword evidence="1" id="KW-0802">TPR repeat</keyword>
<dbReference type="eggNOG" id="COG0457">
    <property type="taxonomic scope" value="Bacteria"/>
</dbReference>
<organism evidence="4 5">
    <name type="scientific">Segatella oulorum</name>
    <dbReference type="NCBI Taxonomy" id="28136"/>
    <lineage>
        <taxon>Bacteria</taxon>
        <taxon>Pseudomonadati</taxon>
        <taxon>Bacteroidota</taxon>
        <taxon>Bacteroidia</taxon>
        <taxon>Bacteroidales</taxon>
        <taxon>Prevotellaceae</taxon>
        <taxon>Segatella</taxon>
    </lineage>
</organism>
<evidence type="ECO:0000256" key="3">
    <source>
        <dbReference type="SAM" id="SignalP"/>
    </source>
</evidence>
<dbReference type="PROSITE" id="PS50005">
    <property type="entry name" value="TPR"/>
    <property type="match status" value="1"/>
</dbReference>